<keyword evidence="2" id="KW-1185">Reference proteome</keyword>
<dbReference type="InterPro" id="IPR029035">
    <property type="entry name" value="DHS-like_NAD/FAD-binding_dom"/>
</dbReference>
<gene>
    <name evidence="1" type="ORF">jaqu_20750</name>
</gene>
<name>A0A0D1EES8_9RHOB</name>
<evidence type="ECO:0000313" key="1">
    <source>
        <dbReference type="EMBL" id="KIT16184.1"/>
    </source>
</evidence>
<dbReference type="PATRIC" id="fig|935700.4.peg.2141"/>
<proteinExistence type="predicted"/>
<comment type="caution">
    <text evidence="1">The sequence shown here is derived from an EMBL/GenBank/DDBJ whole genome shotgun (WGS) entry which is preliminary data.</text>
</comment>
<dbReference type="Pfam" id="PF13289">
    <property type="entry name" value="SIR2_2"/>
    <property type="match status" value="1"/>
</dbReference>
<reference evidence="1 2" key="1">
    <citation type="submission" date="2015-02" db="EMBL/GenBank/DDBJ databases">
        <title>Genome Sequence of Jannaschia aquimarina DSM28248, a member of the Roseobacter clade.</title>
        <authorList>
            <person name="Voget S."/>
            <person name="Daniel R."/>
        </authorList>
    </citation>
    <scope>NUCLEOTIDE SEQUENCE [LARGE SCALE GENOMIC DNA]</scope>
    <source>
        <strain evidence="1 2">GSW-M26</strain>
    </source>
</reference>
<evidence type="ECO:0000313" key="2">
    <source>
        <dbReference type="Proteomes" id="UP000032232"/>
    </source>
</evidence>
<organism evidence="1 2">
    <name type="scientific">Jannaschia aquimarina</name>
    <dbReference type="NCBI Taxonomy" id="935700"/>
    <lineage>
        <taxon>Bacteria</taxon>
        <taxon>Pseudomonadati</taxon>
        <taxon>Pseudomonadota</taxon>
        <taxon>Alphaproteobacteria</taxon>
        <taxon>Rhodobacterales</taxon>
        <taxon>Roseobacteraceae</taxon>
        <taxon>Jannaschia</taxon>
    </lineage>
</organism>
<sequence>MRFYSNGPALPSKLLAATDAGRTVFVCGAGVSLAKAGLPTFQGLLQSALEALRPMPDGPAGRLLAAEAAIRSASPPIPMPPGFSSLAAADRVFGELEAEFHVDTVEGVVAKHLRVQGDADLSAHRTVLQLASGGGTGPRIVTTNFDRLFEMADPEAAVHLPPDLPQEVNGIVKLHGSLDGAGLPASGGFVLSTASFGAAYLADGWAARFMRDLLERHTVVFLGYSADDPPMQYLLEGMRRTGTPTGQAYAFHPGDDGGRWAAKGVTALPYDASSGHTTLWDTLSAWADRVADPSRWRAGIANRSRPGPRALAPHERGQVAELLDSREGAMAFAEAEPPAEWVCVLDPSARFGPPGHEAPTRYRRDAAQVDPQHLYRLDDDPNVPLDHSRSWPQRAAPSDAWNAFAWTEADHVEVLQDLAVAARSGLASGELPVPPRLLAIEAWLARVADEPASLWWWSRQGTPRGRFRWMMRHDRTRGEGPSDAWAAWQMLYESWDAASIPTRFNDPQLAVHEFKRSTAETGWTPAVVRHFEEMARPRIRVRPDTSAAPPPREAGVSRRQMFSTEIEYRDDFWRIDCPDEWVGSVAHALGRNLARLGELVSERRGLFALSSLPPFVRPGDDDSAYEYKRDLGAAVFGYCALLDRLRGIDRAVFDRHVAAWPDGPFRARLRLWLALDRERSDGTTAAAALIEMPEDLFWYSRMQRDLLHAIRDRWDDLPEEAQERLTERLRAGPSDEVLHWAKFEDRPEVRAWLRLDAVGWLTHEGVALPLDWPACRAAWQQDAPRWSEKDIGRAIDPLVSRGGTVATDTDHTMLDDIPSEQVVSVALEHTGRTDDFLVEADPFAGLARDDLGRACDAIRGSTASDEDRGKALHKLLVAAVEAKHPVDPILNLLQECSDEILAHEPWAIGYWTVSTSRDNTDLRDLNPLLDRFVRLLRDVPWPSDPDPEPDWVFRAINAPAGQVAETMMRDPRLPNADGGIFPEGWQTRAEEMLRLPHPHGEHALTIFGGQTRFLHAHAPDWTGTHVLSAIDSIRGDALLAGLMQNNQQFSAALFEQVRPLLVAGAVDAREGRGAGWLAGQLLLAWRLDGSLNDETLRDVLRRGNEVIRLAAIREAGRLLTDEDALDRFFRSIWPKQAALQTDRVVTALADLALAGQACGAIDPHLRQLKAWPELHLLRNLDEAVKARPMHALEVLDRLIPDVPPSPVYDATEMLELLVSTDSTLAADPRLLRLRQMVE</sequence>
<dbReference type="EMBL" id="JYFE01000039">
    <property type="protein sequence ID" value="KIT16184.1"/>
    <property type="molecule type" value="Genomic_DNA"/>
</dbReference>
<protein>
    <submittedName>
        <fullName evidence="1">Uncharacterized protein</fullName>
    </submittedName>
</protein>
<dbReference type="SUPFAM" id="SSF52467">
    <property type="entry name" value="DHS-like NAD/FAD-binding domain"/>
    <property type="match status" value="1"/>
</dbReference>
<dbReference type="Proteomes" id="UP000032232">
    <property type="component" value="Unassembled WGS sequence"/>
</dbReference>
<accession>A0A0D1EES8</accession>
<dbReference type="OrthoDB" id="2077946at2"/>
<dbReference type="STRING" id="935700.jaqu_20750"/>
<dbReference type="AlphaFoldDB" id="A0A0D1EES8"/>
<dbReference type="Gene3D" id="3.40.50.1220">
    <property type="entry name" value="TPP-binding domain"/>
    <property type="match status" value="1"/>
</dbReference>